<evidence type="ECO:0000256" key="1">
    <source>
        <dbReference type="SAM" id="Coils"/>
    </source>
</evidence>
<proteinExistence type="predicted"/>
<dbReference type="Proteomes" id="UP001190336">
    <property type="component" value="Chromosome"/>
</dbReference>
<name>A0ABN9N191_9MYCO</name>
<dbReference type="RefSeq" id="WP_308476991.1">
    <property type="nucleotide sequence ID" value="NZ_OY726394.1"/>
</dbReference>
<accession>A0ABN9N191</accession>
<keyword evidence="1" id="KW-0175">Coiled coil</keyword>
<evidence type="ECO:0000313" key="2">
    <source>
        <dbReference type="EMBL" id="CAJ1498695.1"/>
    </source>
</evidence>
<evidence type="ECO:0000313" key="3">
    <source>
        <dbReference type="Proteomes" id="UP001190336"/>
    </source>
</evidence>
<keyword evidence="3" id="KW-1185">Reference proteome</keyword>
<reference evidence="2 3" key="1">
    <citation type="submission" date="2023-08" db="EMBL/GenBank/DDBJ databases">
        <authorList>
            <person name="Folkvardsen B D."/>
            <person name="Norman A."/>
        </authorList>
    </citation>
    <scope>NUCLEOTIDE SEQUENCE [LARGE SCALE GENOMIC DNA]</scope>
    <source>
        <strain evidence="2 3">Mu0083</strain>
    </source>
</reference>
<protein>
    <recommendedName>
        <fullName evidence="4">Cell division protein DivIVA</fullName>
    </recommendedName>
</protein>
<feature type="coiled-coil region" evidence="1">
    <location>
        <begin position="23"/>
        <end position="82"/>
    </location>
</feature>
<feature type="coiled-coil region" evidence="1">
    <location>
        <begin position="115"/>
        <end position="229"/>
    </location>
</feature>
<dbReference type="EMBL" id="OY726394">
    <property type="protein sequence ID" value="CAJ1498695.1"/>
    <property type="molecule type" value="Genomic_DNA"/>
</dbReference>
<organism evidence="2 3">
    <name type="scientific">[Mycobacterium] kokjensenii</name>
    <dbReference type="NCBI Taxonomy" id="3064287"/>
    <lineage>
        <taxon>Bacteria</taxon>
        <taxon>Bacillati</taxon>
        <taxon>Actinomycetota</taxon>
        <taxon>Actinomycetes</taxon>
        <taxon>Mycobacteriales</taxon>
        <taxon>Mycobacteriaceae</taxon>
        <taxon>Mycolicibacter</taxon>
    </lineage>
</organism>
<evidence type="ECO:0008006" key="4">
    <source>
        <dbReference type="Google" id="ProtNLM"/>
    </source>
</evidence>
<gene>
    <name evidence="2" type="ORF">MU0083_001993</name>
</gene>
<sequence length="318" mass="36399">MLNIPEFETQLRGFDRDEVADYVDRLQRKFEFLQQRTKSLDATERQARSDCERLAAEVARLKNDIAVRAADAEAQRRELIAEMTYLHSQVEQVSEPAESVEGMSDRIARMMRIASEEARRTKELARQEAEALTGELREKLTAARYDRAAANRELSELQASAEARRAKILEIATAEADEILRLAQEERDRIVQEAEAGAASRRAVYQRLAEEEERNRLAAQEVLDEQMKAAWEEDERHRGEAQRRLDQRLKAAWEQADAAIVELDKRAHWEAATLVANAQHEARALDERAQSEVAVLEQERAELVADLKLIKNWINTAG</sequence>